<comment type="catalytic activity">
    <reaction evidence="20">
        <text>Preferential cleavage: (Ac)2-L-Lys-D-Ala-|-D-Ala. Also transpeptidation of peptidyl-alanyl moieties that are N-acyl substituents of D-alanine.</text>
        <dbReference type="EC" id="3.4.16.4"/>
    </reaction>
</comment>
<evidence type="ECO:0000256" key="7">
    <source>
        <dbReference type="ARBA" id="ARBA00022475"/>
    </source>
</evidence>
<dbReference type="GO" id="GO:0008658">
    <property type="term" value="F:penicillin binding"/>
    <property type="evidence" value="ECO:0007669"/>
    <property type="project" value="UniProtKB-UniRule"/>
</dbReference>
<dbReference type="InterPro" id="IPR036950">
    <property type="entry name" value="PBP_transglycosylase"/>
</dbReference>
<dbReference type="NCBIfam" id="TIGR02071">
    <property type="entry name" value="PBP_1b"/>
    <property type="match status" value="1"/>
</dbReference>
<evidence type="ECO:0000259" key="29">
    <source>
        <dbReference type="Pfam" id="PF14814"/>
    </source>
</evidence>
<evidence type="ECO:0000256" key="15">
    <source>
        <dbReference type="ARBA" id="ARBA00023136"/>
    </source>
</evidence>
<evidence type="ECO:0000256" key="21">
    <source>
        <dbReference type="ARBA" id="ARBA00049902"/>
    </source>
</evidence>
<evidence type="ECO:0000256" key="12">
    <source>
        <dbReference type="ARBA" id="ARBA00022801"/>
    </source>
</evidence>
<feature type="transmembrane region" description="Helical" evidence="26">
    <location>
        <begin position="50"/>
        <end position="70"/>
    </location>
</feature>
<dbReference type="AlphaFoldDB" id="A0A3S3QQ31"/>
<evidence type="ECO:0000256" key="9">
    <source>
        <dbReference type="ARBA" id="ARBA00022670"/>
    </source>
</evidence>
<feature type="compositionally biased region" description="Low complexity" evidence="25">
    <location>
        <begin position="27"/>
        <end position="39"/>
    </location>
</feature>
<dbReference type="InterPro" id="IPR050396">
    <property type="entry name" value="Glycosyltr_51/Transpeptidase"/>
</dbReference>
<evidence type="ECO:0000256" key="5">
    <source>
        <dbReference type="ARBA" id="ARBA00007739"/>
    </source>
</evidence>
<evidence type="ECO:0000256" key="13">
    <source>
        <dbReference type="ARBA" id="ARBA00022960"/>
    </source>
</evidence>
<feature type="region of interest" description="Disordered" evidence="25">
    <location>
        <begin position="1"/>
        <end position="47"/>
    </location>
</feature>
<evidence type="ECO:0000256" key="17">
    <source>
        <dbReference type="ARBA" id="ARBA00023268"/>
    </source>
</evidence>
<protein>
    <recommendedName>
        <fullName evidence="6 22">Penicillin-binding protein 1B</fullName>
        <shortName evidence="23">PBP-1b</shortName>
        <shortName evidence="23">PBP1b</shortName>
    </recommendedName>
    <alternativeName>
        <fullName evidence="19 23">Murein polymerase</fullName>
    </alternativeName>
</protein>
<comment type="caution">
    <text evidence="30">The sequence shown here is derived from an EMBL/GenBank/DDBJ whole genome shotgun (WGS) entry which is preliminary data.</text>
</comment>
<dbReference type="InterPro" id="IPR001264">
    <property type="entry name" value="Glyco_trans_51"/>
</dbReference>
<evidence type="ECO:0000256" key="24">
    <source>
        <dbReference type="PIRSR" id="PIRSR002799-1"/>
    </source>
</evidence>
<dbReference type="InterPro" id="IPR023346">
    <property type="entry name" value="Lysozyme-like_dom_sf"/>
</dbReference>
<evidence type="ECO:0000256" key="1">
    <source>
        <dbReference type="ARBA" id="ARBA00002624"/>
    </source>
</evidence>
<feature type="domain" description="Bifunctional transglycosylase second" evidence="29">
    <location>
        <begin position="99"/>
        <end position="181"/>
    </location>
</feature>
<evidence type="ECO:0000256" key="10">
    <source>
        <dbReference type="ARBA" id="ARBA00022676"/>
    </source>
</evidence>
<keyword evidence="13 23" id="KW-0133">Cell shape</keyword>
<keyword evidence="17" id="KW-0511">Multifunctional enzyme</keyword>
<dbReference type="UniPathway" id="UPA00219"/>
<evidence type="ECO:0000256" key="22">
    <source>
        <dbReference type="NCBIfam" id="TIGR02071"/>
    </source>
</evidence>
<accession>A0A3S3QQ31</accession>
<keyword evidence="9" id="KW-0645">Protease</keyword>
<comment type="similarity">
    <text evidence="5 23">In the N-terminal section; belongs to the glycosyltransferase 51 family.</text>
</comment>
<evidence type="ECO:0000313" key="31">
    <source>
        <dbReference type="Proteomes" id="UP000287563"/>
    </source>
</evidence>
<dbReference type="GO" id="GO:0071555">
    <property type="term" value="P:cell wall organization"/>
    <property type="evidence" value="ECO:0007669"/>
    <property type="project" value="UniProtKB-UniRule"/>
</dbReference>
<evidence type="ECO:0000256" key="20">
    <source>
        <dbReference type="ARBA" id="ARBA00034000"/>
    </source>
</evidence>
<name>A0A3S3QQ31_9GAMM</name>
<comment type="subcellular location">
    <subcellularLocation>
        <location evidence="2">Cell membrane</location>
    </subcellularLocation>
</comment>
<dbReference type="InterPro" id="IPR011813">
    <property type="entry name" value="PBP_1b"/>
</dbReference>
<dbReference type="InterPro" id="IPR012338">
    <property type="entry name" value="Beta-lactam/transpept-like"/>
</dbReference>
<dbReference type="InterPro" id="IPR001460">
    <property type="entry name" value="PCN-bd_Tpept"/>
</dbReference>
<keyword evidence="10 23" id="KW-0328">Glycosyltransferase</keyword>
<dbReference type="Pfam" id="PF00912">
    <property type="entry name" value="Transgly"/>
    <property type="match status" value="1"/>
</dbReference>
<evidence type="ECO:0000256" key="14">
    <source>
        <dbReference type="ARBA" id="ARBA00022984"/>
    </source>
</evidence>
<organism evidence="30 31">
    <name type="scientific">Photobacterium chitinilyticum</name>
    <dbReference type="NCBI Taxonomy" id="2485123"/>
    <lineage>
        <taxon>Bacteria</taxon>
        <taxon>Pseudomonadati</taxon>
        <taxon>Pseudomonadota</taxon>
        <taxon>Gammaproteobacteria</taxon>
        <taxon>Vibrionales</taxon>
        <taxon>Vibrionaceae</taxon>
        <taxon>Photobacterium</taxon>
    </lineage>
</organism>
<feature type="active site" description="Acyl-ester intermediate; for transpeptidase activity" evidence="24">
    <location>
        <position position="494"/>
    </location>
</feature>
<dbReference type="Pfam" id="PF00905">
    <property type="entry name" value="Transpeptidase"/>
    <property type="match status" value="1"/>
</dbReference>
<keyword evidence="8" id="KW-0121">Carboxypeptidase</keyword>
<feature type="domain" description="Glycosyl transferase family 51" evidence="28">
    <location>
        <begin position="194"/>
        <end position="366"/>
    </location>
</feature>
<dbReference type="GO" id="GO:0030288">
    <property type="term" value="C:outer membrane-bounded periplasmic space"/>
    <property type="evidence" value="ECO:0007669"/>
    <property type="project" value="TreeGrafter"/>
</dbReference>
<evidence type="ECO:0000256" key="23">
    <source>
        <dbReference type="PIRNR" id="PIRNR002799"/>
    </source>
</evidence>
<comment type="pathway">
    <text evidence="3 23">Cell wall biogenesis; peptidoglycan biosynthesis.</text>
</comment>
<dbReference type="Gene3D" id="3.40.710.10">
    <property type="entry name" value="DD-peptidase/beta-lactamase superfamily"/>
    <property type="match status" value="1"/>
</dbReference>
<reference evidence="30 31" key="1">
    <citation type="submission" date="2018-11" db="EMBL/GenBank/DDBJ databases">
        <title>Photobacterium sp. BEI247 sp. nov., a marine bacterium isolated from Yongle Blue Hole in the South China Sea.</title>
        <authorList>
            <person name="Wang X."/>
        </authorList>
    </citation>
    <scope>NUCLEOTIDE SEQUENCE [LARGE SCALE GENOMIC DNA]</scope>
    <source>
        <strain evidence="31">BEI247</strain>
    </source>
</reference>
<evidence type="ECO:0000313" key="30">
    <source>
        <dbReference type="EMBL" id="RWX55742.1"/>
    </source>
</evidence>
<keyword evidence="15 26" id="KW-0472">Membrane</keyword>
<evidence type="ECO:0000256" key="18">
    <source>
        <dbReference type="ARBA" id="ARBA00023316"/>
    </source>
</evidence>
<dbReference type="GO" id="GO:0006508">
    <property type="term" value="P:proteolysis"/>
    <property type="evidence" value="ECO:0007669"/>
    <property type="project" value="UniProtKB-KW"/>
</dbReference>
<feature type="active site" description="Proton donor; for transglycosylase activity" evidence="24">
    <location>
        <position position="219"/>
    </location>
</feature>
<evidence type="ECO:0000256" key="2">
    <source>
        <dbReference type="ARBA" id="ARBA00004236"/>
    </source>
</evidence>
<dbReference type="GO" id="GO:0009274">
    <property type="term" value="C:peptidoglycan-based cell wall"/>
    <property type="evidence" value="ECO:0007669"/>
    <property type="project" value="UniProtKB-UniRule"/>
</dbReference>
<dbReference type="OrthoDB" id="9766909at2"/>
<dbReference type="GO" id="GO:0009002">
    <property type="term" value="F:serine-type D-Ala-D-Ala carboxypeptidase activity"/>
    <property type="evidence" value="ECO:0007669"/>
    <property type="project" value="UniProtKB-EC"/>
</dbReference>
<dbReference type="InterPro" id="IPR028166">
    <property type="entry name" value="UB2H"/>
</dbReference>
<dbReference type="EMBL" id="RJLM01000003">
    <property type="protein sequence ID" value="RWX55742.1"/>
    <property type="molecule type" value="Genomic_DNA"/>
</dbReference>
<dbReference type="Pfam" id="PF14814">
    <property type="entry name" value="UB2H"/>
    <property type="match status" value="1"/>
</dbReference>
<keyword evidence="11 23" id="KW-0808">Transferase</keyword>
<gene>
    <name evidence="30" type="primary">mrcB</name>
    <name evidence="30" type="ORF">EDI28_10375</name>
</gene>
<keyword evidence="26" id="KW-1133">Transmembrane helix</keyword>
<keyword evidence="12" id="KW-0378">Hydrolase</keyword>
<dbReference type="GO" id="GO:0009252">
    <property type="term" value="P:peptidoglycan biosynthetic process"/>
    <property type="evidence" value="ECO:0007669"/>
    <property type="project" value="UniProtKB-UniRule"/>
</dbReference>
<dbReference type="GO" id="GO:0008360">
    <property type="term" value="P:regulation of cell shape"/>
    <property type="evidence" value="ECO:0007669"/>
    <property type="project" value="UniProtKB-UniRule"/>
</dbReference>
<evidence type="ECO:0000256" key="6">
    <source>
        <dbReference type="ARBA" id="ARBA00018637"/>
    </source>
</evidence>
<dbReference type="SUPFAM" id="SSF53955">
    <property type="entry name" value="Lysozyme-like"/>
    <property type="match status" value="1"/>
</dbReference>
<keyword evidence="26" id="KW-0812">Transmembrane</keyword>
<comment type="function">
    <text evidence="1 23">Cell wall formation. Synthesis of cross-linked peptidoglycan from the lipid intermediates. The enzyme has a penicillin-insensitive transglycosylase N-terminal domain (formation of linear glycan strands) and a penicillin-sensitive transpeptidase C-terminal domain (cross-linking of the peptide subunits).</text>
</comment>
<dbReference type="Gene3D" id="3.30.2060.10">
    <property type="entry name" value="Penicillin-binding protein 1b domain"/>
    <property type="match status" value="1"/>
</dbReference>
<evidence type="ECO:0000259" key="27">
    <source>
        <dbReference type="Pfam" id="PF00905"/>
    </source>
</evidence>
<dbReference type="GO" id="GO:0008955">
    <property type="term" value="F:peptidoglycan glycosyltransferase activity"/>
    <property type="evidence" value="ECO:0007669"/>
    <property type="project" value="UniProtKB-UniRule"/>
</dbReference>
<evidence type="ECO:0000256" key="25">
    <source>
        <dbReference type="SAM" id="MobiDB-lite"/>
    </source>
</evidence>
<sequence length="795" mass="89254">MATSDKQPRQDAEQQPSPKKPNQHAQSTSSASSPSSDRSPQNAVPKRGQWLKRGCLVGVLLISAGMLWMGNSLNQMVAEKFEGQLWQLPSVVYARELTLQPGAMIRYEDLVNELEVLNYRKVTSPKKSGEYSTSRLRVEFIRRPFEFRDGEQPQRHVIVEFDYSKVRRISEAVSGRELGIFSVEPKLLGMLETKTDEQRIYLPKDEMPKPLIDALIATEDREFYQHDGISPSAIARAFVANLKAGRTVQGGSTLTQQLAKNLFLTSERSLWRKFREAYMALIIDYRYSKEQILDAYLNQIYLAQSGADAVHGFALGSRFYFDLPLSELRVDQQALLVGLVKGPSYYNPWRYPDRAKRRRDLVLRLMAENGVLEEADYKLAVEKPLDLQEKGQIAHRQPAYFGQLQRELKKHVDDYQPGQGLRLFTTLDPDSQAKAEQAVRHMIPQLEKRAGNELETAVVIADRLSGEIRAMVGGSRPGYDGFNRAIDAKRPIGSVVKPAIYLAALEQPGRFSLATSLQDRPLTLKGQNGENWSPRNYDRQYRGAVPLYLSLAKSYNIPTVNLGMAVGLEQVIDTMERLGIDRNEIPKLPSMLLGAFTLTPVEVTQMYQTIASGGRKSKLTALSAVVDNSGNVLYQSLPKSSQAVSRQASWLTLYGMQKVVTMGTGRYLNSILPSSRLAGKTGTSDKGRDSWYVGVDGREVVTVWMGRDDNKSAKLTGSSGPLRLYADYIQRRDPEPLVLRTPPQVSDFTYQHGQGGRLDQSCLGSTKLPVWDPNGTLKKGCVKNVEQFFKRVFNW</sequence>
<dbReference type="PANTHER" id="PTHR32282">
    <property type="entry name" value="BINDING PROTEIN TRANSPEPTIDASE, PUTATIVE-RELATED"/>
    <property type="match status" value="1"/>
</dbReference>
<dbReference type="PIRSF" id="PIRSF002799">
    <property type="entry name" value="PBP_1b"/>
    <property type="match status" value="1"/>
</dbReference>
<comment type="catalytic activity">
    <reaction evidence="21">
        <text>[GlcNAc-(1-&gt;4)-Mur2Ac(oyl-L-Ala-gamma-D-Glu-L-Lys-D-Ala-D-Ala)](n)-di-trans,octa-cis-undecaprenyl diphosphate + beta-D-GlcNAc-(1-&gt;4)-Mur2Ac(oyl-L-Ala-gamma-D-Glu-L-Lys-D-Ala-D-Ala)-di-trans,octa-cis-undecaprenyl diphosphate = [GlcNAc-(1-&gt;4)-Mur2Ac(oyl-L-Ala-gamma-D-Glu-L-Lys-D-Ala-D-Ala)](n+1)-di-trans,octa-cis-undecaprenyl diphosphate + di-trans,octa-cis-undecaprenyl diphosphate + H(+)</text>
        <dbReference type="Rhea" id="RHEA:23708"/>
        <dbReference type="Rhea" id="RHEA-COMP:9602"/>
        <dbReference type="Rhea" id="RHEA-COMP:9603"/>
        <dbReference type="ChEBI" id="CHEBI:15378"/>
        <dbReference type="ChEBI" id="CHEBI:58405"/>
        <dbReference type="ChEBI" id="CHEBI:60033"/>
        <dbReference type="ChEBI" id="CHEBI:78435"/>
        <dbReference type="EC" id="2.4.99.28"/>
    </reaction>
</comment>
<feature type="compositionally biased region" description="Basic and acidic residues" evidence="25">
    <location>
        <begin position="1"/>
        <end position="12"/>
    </location>
</feature>
<evidence type="ECO:0000256" key="26">
    <source>
        <dbReference type="SAM" id="Phobius"/>
    </source>
</evidence>
<dbReference type="RefSeq" id="WP_128783764.1">
    <property type="nucleotide sequence ID" value="NZ_RJLM01000003.1"/>
</dbReference>
<dbReference type="SUPFAM" id="SSF56601">
    <property type="entry name" value="beta-lactamase/transpeptidase-like"/>
    <property type="match status" value="1"/>
</dbReference>
<evidence type="ECO:0000256" key="3">
    <source>
        <dbReference type="ARBA" id="ARBA00004752"/>
    </source>
</evidence>
<evidence type="ECO:0000256" key="16">
    <source>
        <dbReference type="ARBA" id="ARBA00023251"/>
    </source>
</evidence>
<evidence type="ECO:0000256" key="4">
    <source>
        <dbReference type="ARBA" id="ARBA00007090"/>
    </source>
</evidence>
<evidence type="ECO:0000259" key="28">
    <source>
        <dbReference type="Pfam" id="PF00912"/>
    </source>
</evidence>
<keyword evidence="31" id="KW-1185">Reference proteome</keyword>
<proteinExistence type="inferred from homology"/>
<evidence type="ECO:0000256" key="19">
    <source>
        <dbReference type="ARBA" id="ARBA00032454"/>
    </source>
</evidence>
<keyword evidence="16" id="KW-0046">Antibiotic resistance</keyword>
<dbReference type="Gene3D" id="1.10.3810.10">
    <property type="entry name" value="Biosynthetic peptidoglycan transglycosylase-like"/>
    <property type="match status" value="1"/>
</dbReference>
<keyword evidence="14 23" id="KW-0573">Peptidoglycan synthesis</keyword>
<evidence type="ECO:0000256" key="8">
    <source>
        <dbReference type="ARBA" id="ARBA00022645"/>
    </source>
</evidence>
<feature type="domain" description="Penicillin-binding protein transpeptidase" evidence="27">
    <location>
        <begin position="457"/>
        <end position="696"/>
    </location>
</feature>
<dbReference type="PANTHER" id="PTHR32282:SF11">
    <property type="entry name" value="PENICILLIN-BINDING PROTEIN 1B"/>
    <property type="match status" value="1"/>
</dbReference>
<keyword evidence="18 23" id="KW-0961">Cell wall biogenesis/degradation</keyword>
<dbReference type="Proteomes" id="UP000287563">
    <property type="component" value="Unassembled WGS sequence"/>
</dbReference>
<dbReference type="GO" id="GO:0046677">
    <property type="term" value="P:response to antibiotic"/>
    <property type="evidence" value="ECO:0007669"/>
    <property type="project" value="UniProtKB-UniRule"/>
</dbReference>
<comment type="similarity">
    <text evidence="4 23">In the C-terminal section; belongs to the transpeptidase family.</text>
</comment>
<dbReference type="GO" id="GO:0005886">
    <property type="term" value="C:plasma membrane"/>
    <property type="evidence" value="ECO:0007669"/>
    <property type="project" value="UniProtKB-SubCell"/>
</dbReference>
<evidence type="ECO:0000256" key="11">
    <source>
        <dbReference type="ARBA" id="ARBA00022679"/>
    </source>
</evidence>
<keyword evidence="7" id="KW-1003">Cell membrane</keyword>